<dbReference type="STRING" id="762983.HMPREF9444_00017"/>
<evidence type="ECO:0000256" key="2">
    <source>
        <dbReference type="ARBA" id="ARBA00008564"/>
    </source>
</evidence>
<dbReference type="eggNOG" id="COG0619">
    <property type="taxonomic scope" value="Bacteria"/>
</dbReference>
<organism evidence="7 8">
    <name type="scientific">Succinatimonas hippei (strain DSM 22608 / JCM 16073 / KCTC 15190 / YIT 12066)</name>
    <dbReference type="NCBI Taxonomy" id="762983"/>
    <lineage>
        <taxon>Bacteria</taxon>
        <taxon>Pseudomonadati</taxon>
        <taxon>Pseudomonadota</taxon>
        <taxon>Gammaproteobacteria</taxon>
        <taxon>Aeromonadales</taxon>
        <taxon>Succinivibrionaceae</taxon>
        <taxon>Succinatimonas</taxon>
    </lineage>
</organism>
<dbReference type="CDD" id="cd16914">
    <property type="entry name" value="EcfT"/>
    <property type="match status" value="1"/>
</dbReference>
<keyword evidence="4 6" id="KW-1133">Transmembrane helix</keyword>
<dbReference type="OrthoDB" id="5422272at2"/>
<keyword evidence="8" id="KW-1185">Reference proteome</keyword>
<comment type="caution">
    <text evidence="7">The sequence shown here is derived from an EMBL/GenBank/DDBJ whole genome shotgun (WGS) entry which is preliminary data.</text>
</comment>
<dbReference type="Proteomes" id="UP000018458">
    <property type="component" value="Unassembled WGS sequence"/>
</dbReference>
<name>E8LH61_SUCHY</name>
<dbReference type="AlphaFoldDB" id="E8LH61"/>
<feature type="transmembrane region" description="Helical" evidence="6">
    <location>
        <begin position="62"/>
        <end position="86"/>
    </location>
</feature>
<protein>
    <submittedName>
        <fullName evidence="7">Cobalt transport protein</fullName>
    </submittedName>
</protein>
<keyword evidence="3 6" id="KW-0812">Transmembrane</keyword>
<evidence type="ECO:0000256" key="4">
    <source>
        <dbReference type="ARBA" id="ARBA00022989"/>
    </source>
</evidence>
<keyword evidence="5 6" id="KW-0472">Membrane</keyword>
<evidence type="ECO:0000256" key="6">
    <source>
        <dbReference type="SAM" id="Phobius"/>
    </source>
</evidence>
<comment type="similarity">
    <text evidence="2">Belongs to the CbiQ family.</text>
</comment>
<evidence type="ECO:0000313" key="8">
    <source>
        <dbReference type="Proteomes" id="UP000018458"/>
    </source>
</evidence>
<dbReference type="HOGENOM" id="CLU_076847_2_0_6"/>
<gene>
    <name evidence="7" type="ORF">HMPREF9444_00017</name>
</gene>
<feature type="transmembrane region" description="Helical" evidence="6">
    <location>
        <begin position="227"/>
        <end position="246"/>
    </location>
</feature>
<evidence type="ECO:0000256" key="1">
    <source>
        <dbReference type="ARBA" id="ARBA00004141"/>
    </source>
</evidence>
<dbReference type="Pfam" id="PF02361">
    <property type="entry name" value="CbiQ"/>
    <property type="match status" value="1"/>
</dbReference>
<feature type="transmembrane region" description="Helical" evidence="6">
    <location>
        <begin position="131"/>
        <end position="152"/>
    </location>
</feature>
<dbReference type="EMBL" id="AEVO01000001">
    <property type="protein sequence ID" value="EFY08155.1"/>
    <property type="molecule type" value="Genomic_DNA"/>
</dbReference>
<sequence length="257" mass="28987">MPELFTNAKLSPLHHFDVKSKMVFALLCSLVALFLTRPLPLLTLFFVTLVYALCMRRYKVLLVSYLFFIGVMLLSVFCVSFLVSFYPQFKDSARIDSLAMPFLRGASVMNVVMPMALTIRVQSLLTTLQNLHLPFVIYLPGAVMIRFVPSFIHDIKQVFEAMKIRGFEVNVKNVLTHPVLLTRLCFTPLVFMSLRTSEDLGVAAELKGIGSGNLCTYKRMRLKKRDIALIVFSVILTGTCLVFEYISGGSFYGSMHG</sequence>
<proteinExistence type="inferred from homology"/>
<evidence type="ECO:0000256" key="5">
    <source>
        <dbReference type="ARBA" id="ARBA00023136"/>
    </source>
</evidence>
<dbReference type="InterPro" id="IPR003339">
    <property type="entry name" value="ABC/ECF_trnsptr_transmembrane"/>
</dbReference>
<dbReference type="GO" id="GO:0005886">
    <property type="term" value="C:plasma membrane"/>
    <property type="evidence" value="ECO:0007669"/>
    <property type="project" value="UniProtKB-ARBA"/>
</dbReference>
<accession>E8LH61</accession>
<reference evidence="7 8" key="1">
    <citation type="submission" date="2011-01" db="EMBL/GenBank/DDBJ databases">
        <authorList>
            <person name="Weinstock G."/>
            <person name="Sodergren E."/>
            <person name="Clifton S."/>
            <person name="Fulton L."/>
            <person name="Fulton B."/>
            <person name="Courtney L."/>
            <person name="Fronick C."/>
            <person name="Harrison M."/>
            <person name="Strong C."/>
            <person name="Farmer C."/>
            <person name="Delahaunty K."/>
            <person name="Markovic C."/>
            <person name="Hall O."/>
            <person name="Minx P."/>
            <person name="Tomlinson C."/>
            <person name="Mitreva M."/>
            <person name="Hou S."/>
            <person name="Chen J."/>
            <person name="Wollam A."/>
            <person name="Pepin K.H."/>
            <person name="Johnson M."/>
            <person name="Bhonagiri V."/>
            <person name="Zhang X."/>
            <person name="Suruliraj S."/>
            <person name="Warren W."/>
            <person name="Chinwalla A."/>
            <person name="Mardis E.R."/>
            <person name="Wilson R.K."/>
        </authorList>
    </citation>
    <scope>NUCLEOTIDE SEQUENCE [LARGE SCALE GENOMIC DNA]</scope>
    <source>
        <strain evidence="8">DSM 22608 / JCM 16073 / KCTC 15190 / YIT 12066</strain>
    </source>
</reference>
<evidence type="ECO:0000256" key="3">
    <source>
        <dbReference type="ARBA" id="ARBA00022692"/>
    </source>
</evidence>
<dbReference type="RefSeq" id="WP_009142249.1">
    <property type="nucleotide sequence ID" value="NZ_GL830939.1"/>
</dbReference>
<evidence type="ECO:0000313" key="7">
    <source>
        <dbReference type="EMBL" id="EFY08155.1"/>
    </source>
</evidence>
<comment type="subcellular location">
    <subcellularLocation>
        <location evidence="1">Membrane</location>
        <topology evidence="1">Multi-pass membrane protein</topology>
    </subcellularLocation>
</comment>